<feature type="transmembrane region" description="Helical" evidence="1">
    <location>
        <begin position="285"/>
        <end position="303"/>
    </location>
</feature>
<name>A0A835RZL8_VANPL</name>
<dbReference type="InterPro" id="IPR056657">
    <property type="entry name" value="DUF7755"/>
</dbReference>
<comment type="caution">
    <text evidence="3">The sequence shown here is derived from an EMBL/GenBank/DDBJ whole genome shotgun (WGS) entry which is preliminary data.</text>
</comment>
<feature type="domain" description="DUF7755" evidence="2">
    <location>
        <begin position="99"/>
        <end position="247"/>
    </location>
</feature>
<keyword evidence="1" id="KW-0812">Transmembrane</keyword>
<keyword evidence="1" id="KW-1133">Transmembrane helix</keyword>
<dbReference type="PANTHER" id="PTHR36330:SF2">
    <property type="entry name" value="LIPASE_LIPOOXYGENASE, PLAT_LH2 FAMILY PROTEIN"/>
    <property type="match status" value="1"/>
</dbReference>
<evidence type="ECO:0000313" key="4">
    <source>
        <dbReference type="Proteomes" id="UP000639772"/>
    </source>
</evidence>
<feature type="transmembrane region" description="Helical" evidence="1">
    <location>
        <begin position="309"/>
        <end position="325"/>
    </location>
</feature>
<gene>
    <name evidence="3" type="ORF">HPP92_005847</name>
</gene>
<sequence>MELNFVNKIFSSVRPNIPRTWNPLYICSQDFSGYNLFQKGAKKRIDCSHFICGSKRSAYQDFQGFAKPLRLLPANEVTTYPMYISEEIISSVELDQSTAFYVVELCTSKEFGSGLRDLNAGILLCLIDDNTDAILQRISSISLKQPRDGEDNTSSEYIHFQRGSIDTITFKGSVLANIAAVWLGLESGSWRLDGVDIKVFKAPTTSKSANGVEKDLFSCTLYKFEANNILLGDGGLPVAELRPVLVTQLPKGSFPALSSIDIHPPDDELSKEASMKEYADLKLSLLLYDFMLVVAGAAILTITCNGRVAFAYSTGGIFGFLYLLLLQRSVDGLAVPVLQNSRGPVLSIAFVIGTCVVVASKLWVGSPVMLVSAIDLFVGVAGFLTFKFAVLLAAFKPLQINAKENNLP</sequence>
<evidence type="ECO:0000259" key="2">
    <source>
        <dbReference type="Pfam" id="PF24938"/>
    </source>
</evidence>
<dbReference type="OrthoDB" id="2018869at2759"/>
<keyword evidence="1" id="KW-0472">Membrane</keyword>
<reference evidence="3 4" key="1">
    <citation type="journal article" date="2020" name="Nat. Food">
        <title>A phased Vanilla planifolia genome enables genetic improvement of flavour and production.</title>
        <authorList>
            <person name="Hasing T."/>
            <person name="Tang H."/>
            <person name="Brym M."/>
            <person name="Khazi F."/>
            <person name="Huang T."/>
            <person name="Chambers A.H."/>
        </authorList>
    </citation>
    <scope>NUCLEOTIDE SEQUENCE [LARGE SCALE GENOMIC DNA]</scope>
    <source>
        <tissue evidence="3">Leaf</tissue>
    </source>
</reference>
<feature type="transmembrane region" description="Helical" evidence="1">
    <location>
        <begin position="376"/>
        <end position="395"/>
    </location>
</feature>
<evidence type="ECO:0000256" key="1">
    <source>
        <dbReference type="SAM" id="Phobius"/>
    </source>
</evidence>
<protein>
    <recommendedName>
        <fullName evidence="2">DUF7755 domain-containing protein</fullName>
    </recommendedName>
</protein>
<feature type="transmembrane region" description="Helical" evidence="1">
    <location>
        <begin position="345"/>
        <end position="364"/>
    </location>
</feature>
<dbReference type="Pfam" id="PF24938">
    <property type="entry name" value="DUF7755"/>
    <property type="match status" value="1"/>
</dbReference>
<organism evidence="3 4">
    <name type="scientific">Vanilla planifolia</name>
    <name type="common">Vanilla</name>
    <dbReference type="NCBI Taxonomy" id="51239"/>
    <lineage>
        <taxon>Eukaryota</taxon>
        <taxon>Viridiplantae</taxon>
        <taxon>Streptophyta</taxon>
        <taxon>Embryophyta</taxon>
        <taxon>Tracheophyta</taxon>
        <taxon>Spermatophyta</taxon>
        <taxon>Magnoliopsida</taxon>
        <taxon>Liliopsida</taxon>
        <taxon>Asparagales</taxon>
        <taxon>Orchidaceae</taxon>
        <taxon>Vanilloideae</taxon>
        <taxon>Vanilleae</taxon>
        <taxon>Vanilla</taxon>
    </lineage>
</organism>
<proteinExistence type="predicted"/>
<dbReference type="AlphaFoldDB" id="A0A835RZL8"/>
<dbReference type="EMBL" id="JADCNM010000002">
    <property type="protein sequence ID" value="KAG0494853.1"/>
    <property type="molecule type" value="Genomic_DNA"/>
</dbReference>
<evidence type="ECO:0000313" key="3">
    <source>
        <dbReference type="EMBL" id="KAG0494853.1"/>
    </source>
</evidence>
<dbReference type="Proteomes" id="UP000639772">
    <property type="component" value="Unassembled WGS sequence"/>
</dbReference>
<accession>A0A835RZL8</accession>
<dbReference type="PANTHER" id="PTHR36330">
    <property type="entry name" value="LIPASE/LIPOOXYGENASE, PLAT/LH2 FAMILY PROTEIN"/>
    <property type="match status" value="1"/>
</dbReference>